<gene>
    <name evidence="12" type="ORF">KGQ91_11120</name>
</gene>
<dbReference type="Pfam" id="PF21088">
    <property type="entry name" value="MS_channel_1st"/>
    <property type="match status" value="1"/>
</dbReference>
<feature type="transmembrane region" description="Helical" evidence="8">
    <location>
        <begin position="64"/>
        <end position="85"/>
    </location>
</feature>
<comment type="similarity">
    <text evidence="2">Belongs to the MscS (TC 1.A.23) family.</text>
</comment>
<evidence type="ECO:0000259" key="11">
    <source>
        <dbReference type="Pfam" id="PF21088"/>
    </source>
</evidence>
<keyword evidence="5 8" id="KW-1133">Transmembrane helix</keyword>
<feature type="domain" description="Mechanosensitive ion channel MscS" evidence="9">
    <location>
        <begin position="189"/>
        <end position="258"/>
    </location>
</feature>
<feature type="transmembrane region" description="Helical" evidence="8">
    <location>
        <begin position="20"/>
        <end position="43"/>
    </location>
</feature>
<accession>A0ABS7X2N9</accession>
<feature type="domain" description="Mechanosensitive ion channel transmembrane helices 2/3" evidence="11">
    <location>
        <begin position="152"/>
        <end position="187"/>
    </location>
</feature>
<feature type="transmembrane region" description="Helical" evidence="8">
    <location>
        <begin position="172"/>
        <end position="191"/>
    </location>
</feature>
<dbReference type="EMBL" id="JAGXFD010000001">
    <property type="protein sequence ID" value="MBZ9568222.1"/>
    <property type="molecule type" value="Genomic_DNA"/>
</dbReference>
<feature type="transmembrane region" description="Helical" evidence="8">
    <location>
        <begin position="91"/>
        <end position="115"/>
    </location>
</feature>
<feature type="domain" description="Mechanosensitive ion channel MscS C-terminal" evidence="10">
    <location>
        <begin position="268"/>
        <end position="349"/>
    </location>
</feature>
<dbReference type="RefSeq" id="WP_224421013.1">
    <property type="nucleotide sequence ID" value="NZ_JAGXFD010000001.1"/>
</dbReference>
<feature type="compositionally biased region" description="Basic and acidic residues" evidence="7">
    <location>
        <begin position="396"/>
        <end position="411"/>
    </location>
</feature>
<dbReference type="InterPro" id="IPR049278">
    <property type="entry name" value="MS_channel_C"/>
</dbReference>
<name>A0ABS7X2N9_9GAMM</name>
<evidence type="ECO:0000256" key="5">
    <source>
        <dbReference type="ARBA" id="ARBA00022989"/>
    </source>
</evidence>
<dbReference type="InterPro" id="IPR045042">
    <property type="entry name" value="YnaI-like"/>
</dbReference>
<evidence type="ECO:0000259" key="9">
    <source>
        <dbReference type="Pfam" id="PF00924"/>
    </source>
</evidence>
<sequence>MLEVLAPLEQWVSRHVSLPTALVTPLVILATALLADGFTRLVIWRAAQWLSRTRSRWDDVALWAIRRPLWVGIWGVALIALTGLVGKRLSLTWVAAHAPTALWLFTLVMLGWFGIRLTREVERRLVFPPPRHPARPLDASMASAISKLVGALILTLVVLAALQALGMSPSGLLAFGGVGGLVVGFAARNVLANFFGGLAIHLDNPFKVGDWIRSPDRDIEGVVEDIGWRLTRIRGFDTRPLYVPNMMFGSMVVVNPSRMHNRRIKERIGLRYADLDKVASVTRRIREYLEQHDDIESDDLCMAYFQHFGESNLDILIHAYTRTTDWATHQAIQEAVLLRCADIATEAGAVVAIPARELHVAGPRAETPVPAREASATRHHDESPSSPPSSRRGTPPRRDSQDRDTDQDSDV</sequence>
<feature type="transmembrane region" description="Helical" evidence="8">
    <location>
        <begin position="148"/>
        <end position="166"/>
    </location>
</feature>
<proteinExistence type="inferred from homology"/>
<keyword evidence="3" id="KW-1003">Cell membrane</keyword>
<comment type="caution">
    <text evidence="12">The sequence shown here is derived from an EMBL/GenBank/DDBJ whole genome shotgun (WGS) entry which is preliminary data.</text>
</comment>
<dbReference type="Proteomes" id="UP001319883">
    <property type="component" value="Unassembled WGS sequence"/>
</dbReference>
<dbReference type="Pfam" id="PF00924">
    <property type="entry name" value="MS_channel_2nd"/>
    <property type="match status" value="1"/>
</dbReference>
<dbReference type="Gene3D" id="3.30.70.100">
    <property type="match status" value="1"/>
</dbReference>
<dbReference type="InterPro" id="IPR023408">
    <property type="entry name" value="MscS_beta-dom_sf"/>
</dbReference>
<keyword evidence="6 8" id="KW-0472">Membrane</keyword>
<evidence type="ECO:0000259" key="10">
    <source>
        <dbReference type="Pfam" id="PF21082"/>
    </source>
</evidence>
<dbReference type="Pfam" id="PF21082">
    <property type="entry name" value="MS_channel_3rd"/>
    <property type="match status" value="1"/>
</dbReference>
<dbReference type="Gene3D" id="2.30.30.60">
    <property type="match status" value="1"/>
</dbReference>
<dbReference type="Gene3D" id="1.10.287.1260">
    <property type="match status" value="1"/>
</dbReference>
<dbReference type="InterPro" id="IPR006685">
    <property type="entry name" value="MscS_channel_2nd"/>
</dbReference>
<dbReference type="PANTHER" id="PTHR43634:SF2">
    <property type="entry name" value="LOW CONDUCTANCE MECHANOSENSITIVE CHANNEL YNAI"/>
    <property type="match status" value="1"/>
</dbReference>
<dbReference type="InterPro" id="IPR010920">
    <property type="entry name" value="LSM_dom_sf"/>
</dbReference>
<dbReference type="SUPFAM" id="SSF82689">
    <property type="entry name" value="Mechanosensitive channel protein MscS (YggB), C-terminal domain"/>
    <property type="match status" value="1"/>
</dbReference>
<dbReference type="SUPFAM" id="SSF50182">
    <property type="entry name" value="Sm-like ribonucleoproteins"/>
    <property type="match status" value="1"/>
</dbReference>
<evidence type="ECO:0000313" key="13">
    <source>
        <dbReference type="Proteomes" id="UP001319883"/>
    </source>
</evidence>
<evidence type="ECO:0000256" key="1">
    <source>
        <dbReference type="ARBA" id="ARBA00004651"/>
    </source>
</evidence>
<evidence type="ECO:0000256" key="2">
    <source>
        <dbReference type="ARBA" id="ARBA00008017"/>
    </source>
</evidence>
<evidence type="ECO:0000256" key="6">
    <source>
        <dbReference type="ARBA" id="ARBA00023136"/>
    </source>
</evidence>
<organism evidence="12 13">
    <name type="scientific">Modicisalibacter tunisiensis</name>
    <dbReference type="NCBI Taxonomy" id="390637"/>
    <lineage>
        <taxon>Bacteria</taxon>
        <taxon>Pseudomonadati</taxon>
        <taxon>Pseudomonadota</taxon>
        <taxon>Gammaproteobacteria</taxon>
        <taxon>Oceanospirillales</taxon>
        <taxon>Halomonadaceae</taxon>
        <taxon>Modicisalibacter</taxon>
    </lineage>
</organism>
<reference evidence="12 13" key="1">
    <citation type="submission" date="2021-05" db="EMBL/GenBank/DDBJ databases">
        <title>Petroleum and Energy Research Collection (APPE): ex situ preservation of microbial diversity associated with the oil industry and exploitation of its biotechnological potential.</title>
        <authorList>
            <person name="Paixao C.T.M."/>
            <person name="Gomes M.B."/>
            <person name="Oliveira V.M."/>
        </authorList>
    </citation>
    <scope>NUCLEOTIDE SEQUENCE [LARGE SCALE GENOMIC DNA]</scope>
    <source>
        <strain evidence="12 13">LIT2</strain>
    </source>
</reference>
<feature type="region of interest" description="Disordered" evidence="7">
    <location>
        <begin position="362"/>
        <end position="411"/>
    </location>
</feature>
<dbReference type="InterPro" id="IPR011066">
    <property type="entry name" value="MscS_channel_C_sf"/>
</dbReference>
<protein>
    <submittedName>
        <fullName evidence="12">Mechanosensitive ion channel family protein</fullName>
    </submittedName>
</protein>
<keyword evidence="13" id="KW-1185">Reference proteome</keyword>
<dbReference type="InterPro" id="IPR049142">
    <property type="entry name" value="MS_channel_1st"/>
</dbReference>
<dbReference type="SUPFAM" id="SSF82861">
    <property type="entry name" value="Mechanosensitive channel protein MscS (YggB), transmembrane region"/>
    <property type="match status" value="1"/>
</dbReference>
<comment type="subcellular location">
    <subcellularLocation>
        <location evidence="1">Cell membrane</location>
        <topology evidence="1">Multi-pass membrane protein</topology>
    </subcellularLocation>
</comment>
<evidence type="ECO:0000256" key="4">
    <source>
        <dbReference type="ARBA" id="ARBA00022692"/>
    </source>
</evidence>
<dbReference type="InterPro" id="IPR011014">
    <property type="entry name" value="MscS_channel_TM-2"/>
</dbReference>
<evidence type="ECO:0000256" key="7">
    <source>
        <dbReference type="SAM" id="MobiDB-lite"/>
    </source>
</evidence>
<dbReference type="PANTHER" id="PTHR43634">
    <property type="entry name" value="OW CONDUCTANCE MECHANOSENSITIVE CHANNEL"/>
    <property type="match status" value="1"/>
</dbReference>
<evidence type="ECO:0000313" key="12">
    <source>
        <dbReference type="EMBL" id="MBZ9568222.1"/>
    </source>
</evidence>
<evidence type="ECO:0000256" key="3">
    <source>
        <dbReference type="ARBA" id="ARBA00022475"/>
    </source>
</evidence>
<evidence type="ECO:0000256" key="8">
    <source>
        <dbReference type="SAM" id="Phobius"/>
    </source>
</evidence>
<keyword evidence="4 8" id="KW-0812">Transmembrane</keyword>